<evidence type="ECO:0000313" key="2">
    <source>
        <dbReference type="Proteomes" id="UP001153332"/>
    </source>
</evidence>
<accession>A0ACC2JN57</accession>
<dbReference type="Proteomes" id="UP001153332">
    <property type="component" value="Unassembled WGS sequence"/>
</dbReference>
<name>A0ACC2JN57_9PEZI</name>
<proteinExistence type="predicted"/>
<reference evidence="1" key="1">
    <citation type="submission" date="2022-12" db="EMBL/GenBank/DDBJ databases">
        <title>Genome Sequence of Lasiodiplodia mahajangana.</title>
        <authorList>
            <person name="Buettner E."/>
        </authorList>
    </citation>
    <scope>NUCLEOTIDE SEQUENCE</scope>
    <source>
        <strain evidence="1">VT137</strain>
    </source>
</reference>
<keyword evidence="2" id="KW-1185">Reference proteome</keyword>
<comment type="caution">
    <text evidence="1">The sequence shown here is derived from an EMBL/GenBank/DDBJ whole genome shotgun (WGS) entry which is preliminary data.</text>
</comment>
<dbReference type="EMBL" id="JAPUUL010000927">
    <property type="protein sequence ID" value="KAJ8128891.1"/>
    <property type="molecule type" value="Genomic_DNA"/>
</dbReference>
<sequence>MAPHPLSDERVTRTLSAIDGIKLPHPSSYLLAAYIHGDGAQSLVSDWIYILECITRNGSPPHPPDTAAQCAITRRDGAKCCVTGKKGSIFDPLCILPILPIPDGWIIEKKRVFDMLGAFLGVQNRDWWLEYVKNPRFVTPYGNHWLIKRSAAVAFANGFVYLERQHSSMIEKQYRVSHVHIGLRDPVELKGCLPLLGDHSRLGIRHADPRLIDTHARLCNSFRFLEIARKIAPEILGESELAALTPYSLPSQHEWSIWAVLSTALSAMLPLAVIGNVMLMLWVLIPGHVRIAAYRLLRRVGKNIYGGPKDYSTVQRLPFGLYLKYNGEPAGFRNEFNALQLVRQYTSVPVPRPLDVAVLSSSQAYLLTTRLPGVTLSCAQHELSDMDRQRIVGQMQGHLSQIRSIPNAVNRDAPICNTLGEACRDSRIRNERPVGPFPDEVSFSQMLRFPDEPSRRGHKIVFTHADLNPRNILVDEVTQKDGSTGWTVTGIVDWEFAGYYPEYWDYTKALFEGFRWIKRYNDMVKDIFEEFGDYSKELDVETRSWAMGDGV</sequence>
<organism evidence="1 2">
    <name type="scientific">Lasiodiplodia mahajangana</name>
    <dbReference type="NCBI Taxonomy" id="1108764"/>
    <lineage>
        <taxon>Eukaryota</taxon>
        <taxon>Fungi</taxon>
        <taxon>Dikarya</taxon>
        <taxon>Ascomycota</taxon>
        <taxon>Pezizomycotina</taxon>
        <taxon>Dothideomycetes</taxon>
        <taxon>Dothideomycetes incertae sedis</taxon>
        <taxon>Botryosphaeriales</taxon>
        <taxon>Botryosphaeriaceae</taxon>
        <taxon>Lasiodiplodia</taxon>
    </lineage>
</organism>
<evidence type="ECO:0000313" key="1">
    <source>
        <dbReference type="EMBL" id="KAJ8128891.1"/>
    </source>
</evidence>
<protein>
    <submittedName>
        <fullName evidence="1">Uncharacterized protein</fullName>
    </submittedName>
</protein>
<gene>
    <name evidence="1" type="ORF">O1611_g4739</name>
</gene>